<organism evidence="1 2">
    <name type="scientific">Fusarium pseudocircinatum</name>
    <dbReference type="NCBI Taxonomy" id="56676"/>
    <lineage>
        <taxon>Eukaryota</taxon>
        <taxon>Fungi</taxon>
        <taxon>Dikarya</taxon>
        <taxon>Ascomycota</taxon>
        <taxon>Pezizomycotina</taxon>
        <taxon>Sordariomycetes</taxon>
        <taxon>Hypocreomycetidae</taxon>
        <taxon>Hypocreales</taxon>
        <taxon>Nectriaceae</taxon>
        <taxon>Fusarium</taxon>
        <taxon>Fusarium fujikuroi species complex</taxon>
    </lineage>
</organism>
<sequence>FVFSLDVTHVKAEDENDTNPTIIHQDADDDINEEMLSRPLEPGTKAARYTGPPRGGKMLSFRPGVFRRSHRPFLKCTSRELKKQEEAEQSSFTKWRTNPDEIDDSSIPVIRLTEASDSAQSFEAFHATVIEPNKEAIELILVEYNKSVHILDQRNDVQFFEKYHEQYTSGDLINYGRPRINFNLRPDKALDIHIGFLCTSKQATHDCEAQKCPHLYAACFIAWHGPSFRYFFTKACESDENPHEVFFSMPRNARIAVKFWEDRVRDVARDTLRETVRENNWNWAAVLASAVLKRGYAPSEYDLGGFVNWTEFADKNDLGSVCYGVKSSDEESSGEESSSPGDA</sequence>
<protein>
    <submittedName>
        <fullName evidence="1">Uncharacterized protein</fullName>
    </submittedName>
</protein>
<comment type="caution">
    <text evidence="1">The sequence shown here is derived from an EMBL/GenBank/DDBJ whole genome shotgun (WGS) entry which is preliminary data.</text>
</comment>
<dbReference type="EMBL" id="JAAOAS010000214">
    <property type="protein sequence ID" value="KAF5585093.1"/>
    <property type="molecule type" value="Genomic_DNA"/>
</dbReference>
<reference evidence="1 2" key="1">
    <citation type="submission" date="2020-05" db="EMBL/GenBank/DDBJ databases">
        <title>Identification and distribution of gene clusters putatively required for synthesis of sphingolipid metabolism inhibitors in phylogenetically diverse species of the filamentous fungus Fusarium.</title>
        <authorList>
            <person name="Kim H.-S."/>
            <person name="Busman M."/>
            <person name="Brown D.W."/>
            <person name="Divon H."/>
            <person name="Uhlig S."/>
            <person name="Proctor R.H."/>
        </authorList>
    </citation>
    <scope>NUCLEOTIDE SEQUENCE [LARGE SCALE GENOMIC DNA]</scope>
    <source>
        <strain evidence="1 2">NRRL 36939</strain>
    </source>
</reference>
<dbReference type="OrthoDB" id="5066443at2759"/>
<evidence type="ECO:0000313" key="2">
    <source>
        <dbReference type="Proteomes" id="UP000546213"/>
    </source>
</evidence>
<feature type="non-terminal residue" evidence="1">
    <location>
        <position position="1"/>
    </location>
</feature>
<evidence type="ECO:0000313" key="1">
    <source>
        <dbReference type="EMBL" id="KAF5585093.1"/>
    </source>
</evidence>
<dbReference type="AlphaFoldDB" id="A0A8H5L5L0"/>
<accession>A0A8H5L5L0</accession>
<dbReference type="Proteomes" id="UP000546213">
    <property type="component" value="Unassembled WGS sequence"/>
</dbReference>
<proteinExistence type="predicted"/>
<keyword evidence="2" id="KW-1185">Reference proteome</keyword>
<name>A0A8H5L5L0_9HYPO</name>
<gene>
    <name evidence="1" type="ORF">FPCIR_8451</name>
</gene>